<dbReference type="EMBL" id="GGEC01075465">
    <property type="protein sequence ID" value="MBX55949.1"/>
    <property type="molecule type" value="Transcribed_RNA"/>
</dbReference>
<dbReference type="AlphaFoldDB" id="A0A2P2PMU6"/>
<organism evidence="1">
    <name type="scientific">Rhizophora mucronata</name>
    <name type="common">Asiatic mangrove</name>
    <dbReference type="NCBI Taxonomy" id="61149"/>
    <lineage>
        <taxon>Eukaryota</taxon>
        <taxon>Viridiplantae</taxon>
        <taxon>Streptophyta</taxon>
        <taxon>Embryophyta</taxon>
        <taxon>Tracheophyta</taxon>
        <taxon>Spermatophyta</taxon>
        <taxon>Magnoliopsida</taxon>
        <taxon>eudicotyledons</taxon>
        <taxon>Gunneridae</taxon>
        <taxon>Pentapetalae</taxon>
        <taxon>rosids</taxon>
        <taxon>fabids</taxon>
        <taxon>Malpighiales</taxon>
        <taxon>Rhizophoraceae</taxon>
        <taxon>Rhizophora</taxon>
    </lineage>
</organism>
<reference evidence="1" key="1">
    <citation type="submission" date="2018-02" db="EMBL/GenBank/DDBJ databases">
        <title>Rhizophora mucronata_Transcriptome.</title>
        <authorList>
            <person name="Meera S.P."/>
            <person name="Sreeshan A."/>
            <person name="Augustine A."/>
        </authorList>
    </citation>
    <scope>NUCLEOTIDE SEQUENCE</scope>
    <source>
        <tissue evidence="1">Leaf</tissue>
    </source>
</reference>
<proteinExistence type="predicted"/>
<name>A0A2P2PMU6_RHIMU</name>
<accession>A0A2P2PMU6</accession>
<sequence>MPSCFFYLTSSPWFFLVIFPKQNPTLRSGSFCCLRQKYTNFPLPKKKKE</sequence>
<evidence type="ECO:0000313" key="1">
    <source>
        <dbReference type="EMBL" id="MBX55949.1"/>
    </source>
</evidence>
<protein>
    <submittedName>
        <fullName evidence="1">B-keto acyl reductase family protein</fullName>
    </submittedName>
</protein>